<dbReference type="EMBL" id="CP150886">
    <property type="protein sequence ID" value="WZB87881.1"/>
    <property type="molecule type" value="Genomic_DNA"/>
</dbReference>
<feature type="region of interest" description="Disordered" evidence="1">
    <location>
        <begin position="411"/>
        <end position="491"/>
    </location>
</feature>
<evidence type="ECO:0000313" key="2">
    <source>
        <dbReference type="EMBL" id="WZB87881.1"/>
    </source>
</evidence>
<evidence type="ECO:0000313" key="3">
    <source>
        <dbReference type="Proteomes" id="UP001483337"/>
    </source>
</evidence>
<dbReference type="InterPro" id="IPR011050">
    <property type="entry name" value="Pectin_lyase_fold/virulence"/>
</dbReference>
<accession>A0ABZ2US07</accession>
<dbReference type="RefSeq" id="WP_353930792.1">
    <property type="nucleotide sequence ID" value="NZ_CP150886.1"/>
</dbReference>
<proteinExistence type="predicted"/>
<keyword evidence="3" id="KW-1185">Reference proteome</keyword>
<organism evidence="2 3">
    <name type="scientific">Okeanomitos corallinicola TIOX110</name>
    <dbReference type="NCBI Taxonomy" id="3133117"/>
    <lineage>
        <taxon>Bacteria</taxon>
        <taxon>Bacillati</taxon>
        <taxon>Cyanobacteriota</taxon>
        <taxon>Cyanophyceae</taxon>
        <taxon>Nostocales</taxon>
        <taxon>Aphanizomenonaceae</taxon>
        <taxon>Okeanomitos</taxon>
    </lineage>
</organism>
<dbReference type="SUPFAM" id="SSF51126">
    <property type="entry name" value="Pectin lyase-like"/>
    <property type="match status" value="1"/>
</dbReference>
<sequence length="491" mass="55245">MFSILEQLKQWLSQSNQTNENQNINQKQKQVIESPSPKIETHHIQPENLEESILETSNSTSIEKFEKIETPINTPTYKSVPKTLQDQLNELQANATLSLWPPNGEYTGPIIINHPVVLDGKGATIWATKGPVLSISSEQVTIRNLKIEVTGETEIDNSENNCAILVKSVKNLNFENIEVRGSVMGLSEEEGEWQYPSVLNIGRIAYGKEYNFICRVIVPVQCQIISEISGIDFNNLQLIPGKNEINIHIEKLPQDTLINGSIYLVSANLKRRISLTAHIVSLLEPNTSAIDNDVIWEAESWSSFVEEITSQNINIIDVSEKESVSEPKLIINQPTEKAETLLQNNSVKIEKNNESITTHRTYIEVKPNPIFSLKIDNTNQQKNQTSQIETTNNSQQQSSINPIFEQFNSSQIESKQQNIPPVSEVNNSPTINPLFQHSSPVNNSINSDQVNQKDSSQQSNSKTNPQARKRTQAKPNNIFMGDMTKKEEPNK</sequence>
<feature type="compositionally biased region" description="Low complexity" evidence="1">
    <location>
        <begin position="446"/>
        <end position="464"/>
    </location>
</feature>
<dbReference type="Proteomes" id="UP001483337">
    <property type="component" value="Chromosome"/>
</dbReference>
<protein>
    <submittedName>
        <fullName evidence="2">Uncharacterized protein</fullName>
    </submittedName>
</protein>
<name>A0ABZ2US07_9CYAN</name>
<feature type="compositionally biased region" description="Polar residues" evidence="1">
    <location>
        <begin position="411"/>
        <end position="445"/>
    </location>
</feature>
<evidence type="ECO:0000256" key="1">
    <source>
        <dbReference type="SAM" id="MobiDB-lite"/>
    </source>
</evidence>
<gene>
    <name evidence="2" type="ORF">WJM97_21390</name>
</gene>
<reference evidence="2 3" key="1">
    <citation type="submission" date="2024-04" db="EMBL/GenBank/DDBJ databases">
        <title>Okeanomitos corallinicola gen. &amp; sp. nov. (Nostocales, Cyanobacteria), a new toxic marine heterocyst-forming cyanobacterium from a coral reef.</title>
        <authorList>
            <person name="Li H."/>
            <person name="Li R."/>
            <person name="Kang J."/>
            <person name="Hii K.S."/>
            <person name="Mohamed H.F."/>
            <person name="Xu X."/>
            <person name="Luo Z."/>
        </authorList>
    </citation>
    <scope>NUCLEOTIDE SEQUENCE [LARGE SCALE GENOMIC DNA]</scope>
    <source>
        <strain evidence="2 3">TIOX110</strain>
    </source>
</reference>